<proteinExistence type="predicted"/>
<organism evidence="1 2">
    <name type="scientific">Camellia lanceoleosa</name>
    <dbReference type="NCBI Taxonomy" id="1840588"/>
    <lineage>
        <taxon>Eukaryota</taxon>
        <taxon>Viridiplantae</taxon>
        <taxon>Streptophyta</taxon>
        <taxon>Embryophyta</taxon>
        <taxon>Tracheophyta</taxon>
        <taxon>Spermatophyta</taxon>
        <taxon>Magnoliopsida</taxon>
        <taxon>eudicotyledons</taxon>
        <taxon>Gunneridae</taxon>
        <taxon>Pentapetalae</taxon>
        <taxon>asterids</taxon>
        <taxon>Ericales</taxon>
        <taxon>Theaceae</taxon>
        <taxon>Camellia</taxon>
    </lineage>
</organism>
<dbReference type="EMBL" id="CM045764">
    <property type="protein sequence ID" value="KAI8006541.1"/>
    <property type="molecule type" value="Genomic_DNA"/>
</dbReference>
<comment type="caution">
    <text evidence="1">The sequence shown here is derived from an EMBL/GenBank/DDBJ whole genome shotgun (WGS) entry which is preliminary data.</text>
</comment>
<dbReference type="Proteomes" id="UP001060215">
    <property type="component" value="Chromosome 7"/>
</dbReference>
<name>A0ACC0H0J3_9ERIC</name>
<evidence type="ECO:0000313" key="1">
    <source>
        <dbReference type="EMBL" id="KAI8006541.1"/>
    </source>
</evidence>
<reference evidence="1 2" key="1">
    <citation type="journal article" date="2022" name="Plant J.">
        <title>Chromosome-level genome of Camellia lanceoleosa provides a valuable resource for understanding genome evolution and self-incompatibility.</title>
        <authorList>
            <person name="Gong W."/>
            <person name="Xiao S."/>
            <person name="Wang L."/>
            <person name="Liao Z."/>
            <person name="Chang Y."/>
            <person name="Mo W."/>
            <person name="Hu G."/>
            <person name="Li W."/>
            <person name="Zhao G."/>
            <person name="Zhu H."/>
            <person name="Hu X."/>
            <person name="Ji K."/>
            <person name="Xiang X."/>
            <person name="Song Q."/>
            <person name="Yuan D."/>
            <person name="Jin S."/>
            <person name="Zhang L."/>
        </authorList>
    </citation>
    <scope>NUCLEOTIDE SEQUENCE [LARGE SCALE GENOMIC DNA]</scope>
    <source>
        <strain evidence="1">SQ_2022a</strain>
    </source>
</reference>
<keyword evidence="2" id="KW-1185">Reference proteome</keyword>
<gene>
    <name evidence="1" type="ORF">LOK49_LG07G02985</name>
</gene>
<sequence length="38" mass="4363">MSTNINKNKISRADYPTCLVIPTKIENLQRNQNTCKVI</sequence>
<evidence type="ECO:0000313" key="2">
    <source>
        <dbReference type="Proteomes" id="UP001060215"/>
    </source>
</evidence>
<protein>
    <submittedName>
        <fullName evidence="1">Uncharacterized protein</fullName>
    </submittedName>
</protein>
<accession>A0ACC0H0J3</accession>